<feature type="domain" description="HNH nuclease" evidence="1">
    <location>
        <begin position="168"/>
        <end position="220"/>
    </location>
</feature>
<sequence length="271" mass="30580">METSIVKQQVWALADEINAMLSNPRIEPQQQPKKKENISLIGPNRGERLYITPAGQGYAVGLGGNSLVDRMERFMKRLTGQERHGYAHANKSRQPYWHVSDYAQVREAAYEFAGAIFPLEGDETAAADVVAIERRADLTRTQREALIKARLGQGTYRKQMLELWDGKCAVTGLTTPSALIASHAKPWADSTDEERLDPYNGLPLMATLDRLFDKHLIAFDPETGEMLISHVVEEADRAILGIPANLRNIPNEQQAHYLKLHLDRFDLHKDR</sequence>
<evidence type="ECO:0000313" key="2">
    <source>
        <dbReference type="EMBL" id="SAL79589.1"/>
    </source>
</evidence>
<comment type="caution">
    <text evidence="2">The sequence shown here is derived from an EMBL/GenBank/DDBJ whole genome shotgun (WGS) entry which is preliminary data.</text>
</comment>
<dbReference type="RefSeq" id="WP_235028543.1">
    <property type="nucleotide sequence ID" value="NZ_FCON02000085.1"/>
</dbReference>
<protein>
    <recommendedName>
        <fullName evidence="1">HNH nuclease domain-containing protein</fullName>
    </recommendedName>
</protein>
<proteinExistence type="predicted"/>
<reference evidence="2" key="1">
    <citation type="submission" date="2016-01" db="EMBL/GenBank/DDBJ databases">
        <authorList>
            <person name="Peeters C."/>
        </authorList>
    </citation>
    <scope>NUCLEOTIDE SEQUENCE [LARGE SCALE GENOMIC DNA]</scope>
    <source>
        <strain evidence="2">LMG 22940</strain>
    </source>
</reference>
<dbReference type="InterPro" id="IPR003615">
    <property type="entry name" value="HNH_nuc"/>
</dbReference>
<gene>
    <name evidence="2" type="ORF">AWB68_05670</name>
</gene>
<dbReference type="AlphaFoldDB" id="A0A158KFL3"/>
<evidence type="ECO:0000313" key="3">
    <source>
        <dbReference type="Proteomes" id="UP000054770"/>
    </source>
</evidence>
<keyword evidence="3" id="KW-1185">Reference proteome</keyword>
<dbReference type="EMBL" id="FCON02000085">
    <property type="protein sequence ID" value="SAL79589.1"/>
    <property type="molecule type" value="Genomic_DNA"/>
</dbReference>
<evidence type="ECO:0000259" key="1">
    <source>
        <dbReference type="Pfam" id="PF13391"/>
    </source>
</evidence>
<organism evidence="2 3">
    <name type="scientific">Caballeronia choica</name>
    <dbReference type="NCBI Taxonomy" id="326476"/>
    <lineage>
        <taxon>Bacteria</taxon>
        <taxon>Pseudomonadati</taxon>
        <taxon>Pseudomonadota</taxon>
        <taxon>Betaproteobacteria</taxon>
        <taxon>Burkholderiales</taxon>
        <taxon>Burkholderiaceae</taxon>
        <taxon>Caballeronia</taxon>
    </lineage>
</organism>
<dbReference type="Proteomes" id="UP000054770">
    <property type="component" value="Unassembled WGS sequence"/>
</dbReference>
<accession>A0A158KFL3</accession>
<name>A0A158KFL3_9BURK</name>
<dbReference type="Pfam" id="PF13391">
    <property type="entry name" value="HNH_2"/>
    <property type="match status" value="1"/>
</dbReference>